<dbReference type="EMBL" id="JBHSTT010000010">
    <property type="protein sequence ID" value="MFC6388356.1"/>
    <property type="molecule type" value="Genomic_DNA"/>
</dbReference>
<keyword evidence="2" id="KW-1185">Reference proteome</keyword>
<reference evidence="2" key="1">
    <citation type="journal article" date="2019" name="Int. J. Syst. Evol. Microbiol.">
        <title>The Global Catalogue of Microorganisms (GCM) 10K type strain sequencing project: providing services to taxonomists for standard genome sequencing and annotation.</title>
        <authorList>
            <consortium name="The Broad Institute Genomics Platform"/>
            <consortium name="The Broad Institute Genome Sequencing Center for Infectious Disease"/>
            <person name="Wu L."/>
            <person name="Ma J."/>
        </authorList>
    </citation>
    <scope>NUCLEOTIDE SEQUENCE [LARGE SCALE GENOMIC DNA]</scope>
    <source>
        <strain evidence="2">CCUG 36916</strain>
    </source>
</reference>
<evidence type="ECO:0000313" key="1">
    <source>
        <dbReference type="EMBL" id="MFC6388356.1"/>
    </source>
</evidence>
<dbReference type="RefSeq" id="WP_192282940.1">
    <property type="nucleotide sequence ID" value="NZ_JBHSTT010000010.1"/>
</dbReference>
<gene>
    <name evidence="1" type="ORF">ACFQDP_03135</name>
</gene>
<proteinExistence type="predicted"/>
<protein>
    <submittedName>
        <fullName evidence="1">Uncharacterized protein</fullName>
    </submittedName>
</protein>
<sequence>MTDDTEVIFTKSIRLRNGKRIFASQYGLEAFRIRVRKKPTRPSPKSH</sequence>
<organism evidence="1 2">
    <name type="scientific">Methylorubrum zatmanii</name>
    <dbReference type="NCBI Taxonomy" id="29429"/>
    <lineage>
        <taxon>Bacteria</taxon>
        <taxon>Pseudomonadati</taxon>
        <taxon>Pseudomonadota</taxon>
        <taxon>Alphaproteobacteria</taxon>
        <taxon>Hyphomicrobiales</taxon>
        <taxon>Methylobacteriaceae</taxon>
        <taxon>Methylorubrum</taxon>
    </lineage>
</organism>
<dbReference type="Proteomes" id="UP001596237">
    <property type="component" value="Unassembled WGS sequence"/>
</dbReference>
<accession>A0ABW1WIZ4</accession>
<comment type="caution">
    <text evidence="1">The sequence shown here is derived from an EMBL/GenBank/DDBJ whole genome shotgun (WGS) entry which is preliminary data.</text>
</comment>
<evidence type="ECO:0000313" key="2">
    <source>
        <dbReference type="Proteomes" id="UP001596237"/>
    </source>
</evidence>
<name>A0ABW1WIZ4_9HYPH</name>